<dbReference type="BioCyc" id="CAULO:CC2507-MONOMER"/>
<feature type="compositionally biased region" description="Basic and acidic residues" evidence="1">
    <location>
        <begin position="23"/>
        <end position="34"/>
    </location>
</feature>
<keyword evidence="3" id="KW-1185">Reference proteome</keyword>
<protein>
    <submittedName>
        <fullName evidence="2">Uncharacterized protein</fullName>
    </submittedName>
</protein>
<organism evidence="2 3">
    <name type="scientific">Caulobacter vibrioides (strain ATCC 19089 / CIP 103742 / CB 15)</name>
    <name type="common">Caulobacter crescentus</name>
    <dbReference type="NCBI Taxonomy" id="190650"/>
    <lineage>
        <taxon>Bacteria</taxon>
        <taxon>Pseudomonadati</taxon>
        <taxon>Pseudomonadota</taxon>
        <taxon>Alphaproteobacteria</taxon>
        <taxon>Caulobacterales</taxon>
        <taxon>Caulobacteraceae</taxon>
        <taxon>Caulobacter</taxon>
    </lineage>
</organism>
<feature type="compositionally biased region" description="Polar residues" evidence="1">
    <location>
        <begin position="1"/>
        <end position="16"/>
    </location>
</feature>
<accession>Q9A5E3</accession>
<evidence type="ECO:0000313" key="2">
    <source>
        <dbReference type="EMBL" id="AAK24478.1"/>
    </source>
</evidence>
<reference evidence="2 3" key="1">
    <citation type="journal article" date="2001" name="Proc. Natl. Acad. Sci. U.S.A.">
        <title>Complete genome sequence of Caulobacter crescentus.</title>
        <authorList>
            <person name="Nierman W.C."/>
            <person name="Feldblyum T.V."/>
            <person name="Laub M.T."/>
            <person name="Paulsen I.T."/>
            <person name="Nelson K.E."/>
            <person name="Eisen J.A."/>
            <person name="Heidelberg J.F."/>
            <person name="Alley M.R."/>
            <person name="Ohta N."/>
            <person name="Maddock J.R."/>
            <person name="Potocka I."/>
            <person name="Nelson W.C."/>
            <person name="Newton A."/>
            <person name="Stephens C."/>
            <person name="Phadke N.D."/>
            <person name="Ely B."/>
            <person name="DeBoy R.T."/>
            <person name="Dodson R.J."/>
            <person name="Durkin A.S."/>
            <person name="Gwinn M.L."/>
            <person name="Haft D.H."/>
            <person name="Kolonay J.F."/>
            <person name="Smit J."/>
            <person name="Craven M.B."/>
            <person name="Khouri H."/>
            <person name="Shetty J."/>
            <person name="Berry K."/>
            <person name="Utterback T."/>
            <person name="Tran K."/>
            <person name="Wolf A."/>
            <person name="Vamathevan J."/>
            <person name="Ermolaeva M."/>
            <person name="White O."/>
            <person name="Salzberg S.L."/>
            <person name="Venter J.C."/>
            <person name="Shapiro L."/>
            <person name="Fraser C.M."/>
        </authorList>
    </citation>
    <scope>NUCLEOTIDE SEQUENCE [LARGE SCALE GENOMIC DNA]</scope>
    <source>
        <strain evidence="3">ATCC 19089 / CB15</strain>
    </source>
</reference>
<dbReference type="PIR" id="B87560">
    <property type="entry name" value="B87560"/>
</dbReference>
<evidence type="ECO:0000313" key="3">
    <source>
        <dbReference type="Proteomes" id="UP000001816"/>
    </source>
</evidence>
<name>Q9A5E3_CAUVC</name>
<gene>
    <name evidence="2" type="ordered locus">CC_2507</name>
</gene>
<evidence type="ECO:0000256" key="1">
    <source>
        <dbReference type="SAM" id="MobiDB-lite"/>
    </source>
</evidence>
<feature type="region of interest" description="Disordered" evidence="1">
    <location>
        <begin position="62"/>
        <end position="85"/>
    </location>
</feature>
<dbReference type="AlphaFoldDB" id="Q9A5E3"/>
<dbReference type="EMBL" id="AE005673">
    <property type="protein sequence ID" value="AAK24478.1"/>
    <property type="molecule type" value="Genomic_DNA"/>
</dbReference>
<dbReference type="Proteomes" id="UP000001816">
    <property type="component" value="Chromosome"/>
</dbReference>
<dbReference type="KEGG" id="ccr:CC_2507"/>
<dbReference type="EnsemblBacteria" id="AAK24478">
    <property type="protein sequence ID" value="AAK24478"/>
    <property type="gene ID" value="CC_2507"/>
</dbReference>
<feature type="region of interest" description="Disordered" evidence="1">
    <location>
        <begin position="1"/>
        <end position="34"/>
    </location>
</feature>
<dbReference type="STRING" id="190650.CC_2507"/>
<sequence>MGSRSSNISNRPTSPANAGAQIHPERFGLTRHRDQPRSFTLVGSIWIPAFAGKVGFLEGLEAVTDPSGTPGAVRPSRRAQERAPQDEVFSKAVLILRCEPQASLEGRTEPPSGSASEPLRAFRFVARWGWPRRSDPAPKDQGPRS</sequence>
<dbReference type="HOGENOM" id="CLU_1783398_0_0_5"/>
<proteinExistence type="predicted"/>